<proteinExistence type="predicted"/>
<dbReference type="EMBL" id="UYWX01001026">
    <property type="protein sequence ID" value="VDM19872.1"/>
    <property type="molecule type" value="Genomic_DNA"/>
</dbReference>
<feature type="transmembrane region" description="Helical" evidence="1">
    <location>
        <begin position="36"/>
        <end position="59"/>
    </location>
</feature>
<evidence type="ECO:0000313" key="3">
    <source>
        <dbReference type="Proteomes" id="UP000274429"/>
    </source>
</evidence>
<organism evidence="4">
    <name type="scientific">Hydatigena taeniaeformis</name>
    <name type="common">Feline tapeworm</name>
    <name type="synonym">Taenia taeniaeformis</name>
    <dbReference type="NCBI Taxonomy" id="6205"/>
    <lineage>
        <taxon>Eukaryota</taxon>
        <taxon>Metazoa</taxon>
        <taxon>Spiralia</taxon>
        <taxon>Lophotrochozoa</taxon>
        <taxon>Platyhelminthes</taxon>
        <taxon>Cestoda</taxon>
        <taxon>Eucestoda</taxon>
        <taxon>Cyclophyllidea</taxon>
        <taxon>Taeniidae</taxon>
        <taxon>Hydatigera</taxon>
    </lineage>
</organism>
<evidence type="ECO:0000256" key="1">
    <source>
        <dbReference type="SAM" id="Phobius"/>
    </source>
</evidence>
<keyword evidence="1" id="KW-1133">Transmembrane helix</keyword>
<dbReference type="SUPFAM" id="SSF103473">
    <property type="entry name" value="MFS general substrate transporter"/>
    <property type="match status" value="1"/>
</dbReference>
<gene>
    <name evidence="2" type="ORF">TTAC_LOCUS2389</name>
</gene>
<dbReference type="STRING" id="6205.A0A0R3WNR4"/>
<sequence length="149" mass="16298">MTLCFTYAPVPSYLTSIALEGSDVDVLIFSTTTGRVFAAICFFLGITDGAFMTLLGPMLEYYLDEIHFPAGLGISLCIIGAFNLVGTLIGGHLLDASETYHSANLLAACLPLKKQIRGLRRKLAIESPVMPNMLAYTQLYHQLHQGYTF</sequence>
<reference evidence="4" key="1">
    <citation type="submission" date="2017-02" db="UniProtKB">
        <authorList>
            <consortium name="WormBaseParasite"/>
        </authorList>
    </citation>
    <scope>IDENTIFICATION</scope>
</reference>
<keyword evidence="1" id="KW-0472">Membrane</keyword>
<dbReference type="WBParaSite" id="TTAC_0000240201-mRNA-1">
    <property type="protein sequence ID" value="TTAC_0000240201-mRNA-1"/>
    <property type="gene ID" value="TTAC_0000240201"/>
</dbReference>
<dbReference type="AlphaFoldDB" id="A0A0R3WNR4"/>
<evidence type="ECO:0000313" key="4">
    <source>
        <dbReference type="WBParaSite" id="TTAC_0000240201-mRNA-1"/>
    </source>
</evidence>
<evidence type="ECO:0000313" key="2">
    <source>
        <dbReference type="EMBL" id="VDM19872.1"/>
    </source>
</evidence>
<keyword evidence="3" id="KW-1185">Reference proteome</keyword>
<reference evidence="2 3" key="2">
    <citation type="submission" date="2018-11" db="EMBL/GenBank/DDBJ databases">
        <authorList>
            <consortium name="Pathogen Informatics"/>
        </authorList>
    </citation>
    <scope>NUCLEOTIDE SEQUENCE [LARGE SCALE GENOMIC DNA]</scope>
</reference>
<accession>A0A0R3WNR4</accession>
<feature type="transmembrane region" description="Helical" evidence="1">
    <location>
        <begin position="71"/>
        <end position="94"/>
    </location>
</feature>
<keyword evidence="1" id="KW-0812">Transmembrane</keyword>
<dbReference type="Proteomes" id="UP000274429">
    <property type="component" value="Unassembled WGS sequence"/>
</dbReference>
<protein>
    <submittedName>
        <fullName evidence="4">MFS domain-containing protein</fullName>
    </submittedName>
</protein>
<dbReference type="OrthoDB" id="6499973at2759"/>
<name>A0A0R3WNR4_HYDTA</name>
<dbReference type="InterPro" id="IPR036259">
    <property type="entry name" value="MFS_trans_sf"/>
</dbReference>